<feature type="region of interest" description="Disordered" evidence="1">
    <location>
        <begin position="1"/>
        <end position="21"/>
    </location>
</feature>
<accession>A0A9N9K554</accession>
<feature type="non-terminal residue" evidence="2">
    <location>
        <position position="1"/>
    </location>
</feature>
<keyword evidence="3" id="KW-1185">Reference proteome</keyword>
<dbReference type="Proteomes" id="UP000789405">
    <property type="component" value="Unassembled WGS sequence"/>
</dbReference>
<sequence>MPNKYTARTPKQNISRTPKQQHIRDFKDLYLHPDRAPTRSITF</sequence>
<organism evidence="2 3">
    <name type="scientific">Dentiscutata erythropus</name>
    <dbReference type="NCBI Taxonomy" id="1348616"/>
    <lineage>
        <taxon>Eukaryota</taxon>
        <taxon>Fungi</taxon>
        <taxon>Fungi incertae sedis</taxon>
        <taxon>Mucoromycota</taxon>
        <taxon>Glomeromycotina</taxon>
        <taxon>Glomeromycetes</taxon>
        <taxon>Diversisporales</taxon>
        <taxon>Gigasporaceae</taxon>
        <taxon>Dentiscutata</taxon>
    </lineage>
</organism>
<gene>
    <name evidence="2" type="ORF">DERYTH_LOCUS25511</name>
</gene>
<dbReference type="AlphaFoldDB" id="A0A9N9K554"/>
<evidence type="ECO:0000313" key="2">
    <source>
        <dbReference type="EMBL" id="CAG8811739.1"/>
    </source>
</evidence>
<name>A0A9N9K554_9GLOM</name>
<feature type="compositionally biased region" description="Polar residues" evidence="1">
    <location>
        <begin position="9"/>
        <end position="20"/>
    </location>
</feature>
<comment type="caution">
    <text evidence="2">The sequence shown here is derived from an EMBL/GenBank/DDBJ whole genome shotgun (WGS) entry which is preliminary data.</text>
</comment>
<evidence type="ECO:0000313" key="3">
    <source>
        <dbReference type="Proteomes" id="UP000789405"/>
    </source>
</evidence>
<proteinExistence type="predicted"/>
<evidence type="ECO:0000256" key="1">
    <source>
        <dbReference type="SAM" id="MobiDB-lite"/>
    </source>
</evidence>
<dbReference type="EMBL" id="CAJVPY010047931">
    <property type="protein sequence ID" value="CAG8811739.1"/>
    <property type="molecule type" value="Genomic_DNA"/>
</dbReference>
<protein>
    <submittedName>
        <fullName evidence="2">14953_t:CDS:1</fullName>
    </submittedName>
</protein>
<reference evidence="2" key="1">
    <citation type="submission" date="2021-06" db="EMBL/GenBank/DDBJ databases">
        <authorList>
            <person name="Kallberg Y."/>
            <person name="Tangrot J."/>
            <person name="Rosling A."/>
        </authorList>
    </citation>
    <scope>NUCLEOTIDE SEQUENCE</scope>
    <source>
        <strain evidence="2">MA453B</strain>
    </source>
</reference>